<organism evidence="3">
    <name type="scientific">marine metagenome</name>
    <dbReference type="NCBI Taxonomy" id="408172"/>
    <lineage>
        <taxon>unclassified sequences</taxon>
        <taxon>metagenomes</taxon>
        <taxon>ecological metagenomes</taxon>
    </lineage>
</organism>
<dbReference type="GO" id="GO:0019631">
    <property type="term" value="P:quinate catabolic process"/>
    <property type="evidence" value="ECO:0007669"/>
    <property type="project" value="TreeGrafter"/>
</dbReference>
<dbReference type="NCBIfam" id="NF003806">
    <property type="entry name" value="PRK05395.1-3"/>
    <property type="match status" value="1"/>
</dbReference>
<name>A0A381RZ43_9ZZZZ</name>
<dbReference type="InterPro" id="IPR001874">
    <property type="entry name" value="DHquinase_II"/>
</dbReference>
<dbReference type="NCBIfam" id="NF003805">
    <property type="entry name" value="PRK05395.1-2"/>
    <property type="match status" value="1"/>
</dbReference>
<proteinExistence type="inferred from homology"/>
<dbReference type="CDD" id="cd00466">
    <property type="entry name" value="DHQase_II"/>
    <property type="match status" value="1"/>
</dbReference>
<dbReference type="PROSITE" id="PS01029">
    <property type="entry name" value="DEHYDROQUINASE_II"/>
    <property type="match status" value="1"/>
</dbReference>
<dbReference type="HAMAP" id="MF_00169">
    <property type="entry name" value="AroQ"/>
    <property type="match status" value="1"/>
</dbReference>
<dbReference type="EMBL" id="UINC01002415">
    <property type="protein sequence ID" value="SUZ96434.1"/>
    <property type="molecule type" value="Genomic_DNA"/>
</dbReference>
<dbReference type="PANTHER" id="PTHR21272:SF3">
    <property type="entry name" value="CATABOLIC 3-DEHYDROQUINASE"/>
    <property type="match status" value="1"/>
</dbReference>
<dbReference type="NCBIfam" id="NF003804">
    <property type="entry name" value="PRK05395.1-1"/>
    <property type="match status" value="1"/>
</dbReference>
<dbReference type="NCBIfam" id="NF003807">
    <property type="entry name" value="PRK05395.1-4"/>
    <property type="match status" value="1"/>
</dbReference>
<sequence length="152" mass="16777">MPTVLLLNGPNLNLLGTREPEIYGSTTLTEIEEQVSASLRERNIECETFQSNSEGEIIDWLHLHREADFLLLNPGALTHTSVGLRDAVLGVEIPFLEIHLSNVHQREEFRHCSYFSDIAVGALVGLGVKGYLLATQFAADFLEQKGTSAANN</sequence>
<evidence type="ECO:0000256" key="2">
    <source>
        <dbReference type="ARBA" id="ARBA00023239"/>
    </source>
</evidence>
<dbReference type="InterPro" id="IPR036441">
    <property type="entry name" value="DHquinase_II_sf"/>
</dbReference>
<gene>
    <name evidence="3" type="ORF">METZ01_LOCUS49288</name>
</gene>
<dbReference type="NCBIfam" id="TIGR01088">
    <property type="entry name" value="aroQ"/>
    <property type="match status" value="1"/>
</dbReference>
<dbReference type="PANTHER" id="PTHR21272">
    <property type="entry name" value="CATABOLIC 3-DEHYDROQUINASE"/>
    <property type="match status" value="1"/>
</dbReference>
<keyword evidence="2" id="KW-0456">Lyase</keyword>
<evidence type="ECO:0000313" key="3">
    <source>
        <dbReference type="EMBL" id="SUZ96434.1"/>
    </source>
</evidence>
<reference evidence="3" key="1">
    <citation type="submission" date="2018-05" db="EMBL/GenBank/DDBJ databases">
        <authorList>
            <person name="Lanie J.A."/>
            <person name="Ng W.-L."/>
            <person name="Kazmierczak K.M."/>
            <person name="Andrzejewski T.M."/>
            <person name="Davidsen T.M."/>
            <person name="Wayne K.J."/>
            <person name="Tettelin H."/>
            <person name="Glass J.I."/>
            <person name="Rusch D."/>
            <person name="Podicherti R."/>
            <person name="Tsui H.-C.T."/>
            <person name="Winkler M.E."/>
        </authorList>
    </citation>
    <scope>NUCLEOTIDE SEQUENCE</scope>
</reference>
<evidence type="ECO:0000256" key="1">
    <source>
        <dbReference type="ARBA" id="ARBA00012060"/>
    </source>
</evidence>
<dbReference type="PIRSF" id="PIRSF001399">
    <property type="entry name" value="DHquinase_II"/>
    <property type="match status" value="1"/>
</dbReference>
<dbReference type="AlphaFoldDB" id="A0A381RZ43"/>
<accession>A0A381RZ43</accession>
<dbReference type="SUPFAM" id="SSF52304">
    <property type="entry name" value="Type II 3-dehydroquinate dehydratase"/>
    <property type="match status" value="1"/>
</dbReference>
<protein>
    <recommendedName>
        <fullName evidence="1">3-dehydroquinate dehydratase</fullName>
        <ecNumber evidence="1">4.2.1.10</ecNumber>
    </recommendedName>
</protein>
<dbReference type="EC" id="4.2.1.10" evidence="1"/>
<dbReference type="Pfam" id="PF01220">
    <property type="entry name" value="DHquinase_II"/>
    <property type="match status" value="1"/>
</dbReference>
<dbReference type="Gene3D" id="3.40.50.9100">
    <property type="entry name" value="Dehydroquinase, class II"/>
    <property type="match status" value="1"/>
</dbReference>
<dbReference type="InterPro" id="IPR018509">
    <property type="entry name" value="DHquinase_II_CS"/>
</dbReference>
<dbReference type="GO" id="GO:0003855">
    <property type="term" value="F:3-dehydroquinate dehydratase activity"/>
    <property type="evidence" value="ECO:0007669"/>
    <property type="project" value="UniProtKB-EC"/>
</dbReference>